<comment type="caution">
    <text evidence="1">The sequence shown here is derived from an EMBL/GenBank/DDBJ whole genome shotgun (WGS) entry which is preliminary data.</text>
</comment>
<dbReference type="AlphaFoldDB" id="A0A392TF65"/>
<dbReference type="EMBL" id="LXQA010569687">
    <property type="protein sequence ID" value="MCI59771.1"/>
    <property type="molecule type" value="Genomic_DNA"/>
</dbReference>
<sequence length="68" mass="7004">SSKSEPADSSNSSPSSAVDKTVSLGLTIVDQAINQAGKSVPLNQEEISFDDATAVLSAIDHFLEATPN</sequence>
<keyword evidence="2" id="KW-1185">Reference proteome</keyword>
<proteinExistence type="predicted"/>
<evidence type="ECO:0000313" key="2">
    <source>
        <dbReference type="Proteomes" id="UP000265520"/>
    </source>
</evidence>
<organism evidence="1 2">
    <name type="scientific">Trifolium medium</name>
    <dbReference type="NCBI Taxonomy" id="97028"/>
    <lineage>
        <taxon>Eukaryota</taxon>
        <taxon>Viridiplantae</taxon>
        <taxon>Streptophyta</taxon>
        <taxon>Embryophyta</taxon>
        <taxon>Tracheophyta</taxon>
        <taxon>Spermatophyta</taxon>
        <taxon>Magnoliopsida</taxon>
        <taxon>eudicotyledons</taxon>
        <taxon>Gunneridae</taxon>
        <taxon>Pentapetalae</taxon>
        <taxon>rosids</taxon>
        <taxon>fabids</taxon>
        <taxon>Fabales</taxon>
        <taxon>Fabaceae</taxon>
        <taxon>Papilionoideae</taxon>
        <taxon>50 kb inversion clade</taxon>
        <taxon>NPAAA clade</taxon>
        <taxon>Hologalegina</taxon>
        <taxon>IRL clade</taxon>
        <taxon>Trifolieae</taxon>
        <taxon>Trifolium</taxon>
    </lineage>
</organism>
<dbReference type="Proteomes" id="UP000265520">
    <property type="component" value="Unassembled WGS sequence"/>
</dbReference>
<evidence type="ECO:0000313" key="1">
    <source>
        <dbReference type="EMBL" id="MCI59771.1"/>
    </source>
</evidence>
<name>A0A392TF65_9FABA</name>
<feature type="non-terminal residue" evidence="1">
    <location>
        <position position="1"/>
    </location>
</feature>
<accession>A0A392TF65</accession>
<protein>
    <submittedName>
        <fullName evidence="1">Uncharacterized protein</fullName>
    </submittedName>
</protein>
<reference evidence="1 2" key="1">
    <citation type="journal article" date="2018" name="Front. Plant Sci.">
        <title>Red Clover (Trifolium pratense) and Zigzag Clover (T. medium) - A Picture of Genomic Similarities and Differences.</title>
        <authorList>
            <person name="Dluhosova J."/>
            <person name="Istvanek J."/>
            <person name="Nedelnik J."/>
            <person name="Repkova J."/>
        </authorList>
    </citation>
    <scope>NUCLEOTIDE SEQUENCE [LARGE SCALE GENOMIC DNA]</scope>
    <source>
        <strain evidence="2">cv. 10/8</strain>
        <tissue evidence="1">Leaf</tissue>
    </source>
</reference>